<evidence type="ECO:0000313" key="1">
    <source>
        <dbReference type="EMBL" id="GAX76917.1"/>
    </source>
</evidence>
<dbReference type="Gene3D" id="2.10.50.10">
    <property type="entry name" value="Tumor Necrosis Factor Receptor, subunit A, domain 2"/>
    <property type="match status" value="3"/>
</dbReference>
<gene>
    <name evidence="1" type="ORF">CEUSTIGMA_g4363.t1</name>
</gene>
<dbReference type="SUPFAM" id="SSF57184">
    <property type="entry name" value="Growth factor receptor domain"/>
    <property type="match status" value="1"/>
</dbReference>
<comment type="caution">
    <text evidence="1">The sequence shown here is derived from an EMBL/GenBank/DDBJ whole genome shotgun (WGS) entry which is preliminary data.</text>
</comment>
<evidence type="ECO:0008006" key="3">
    <source>
        <dbReference type="Google" id="ProtNLM"/>
    </source>
</evidence>
<dbReference type="OrthoDB" id="2012039at2759"/>
<evidence type="ECO:0000313" key="2">
    <source>
        <dbReference type="Proteomes" id="UP000232323"/>
    </source>
</evidence>
<dbReference type="Proteomes" id="UP000232323">
    <property type="component" value="Unassembled WGS sequence"/>
</dbReference>
<dbReference type="EMBL" id="BEGY01000020">
    <property type="protein sequence ID" value="GAX76917.1"/>
    <property type="molecule type" value="Genomic_DNA"/>
</dbReference>
<accession>A0A250X1G2</accession>
<keyword evidence="2" id="KW-1185">Reference proteome</keyword>
<dbReference type="STRING" id="1157962.A0A250X1G2"/>
<sequence>MLLDPPIIDLSPKSNTCDKCIAGYYQSKPGQSVCVACDPCFYAAGTGTATCTQCSVGETSTSGSSSCTVCPAGQYADAQAYQASGICRSCPAGYYQPASSNSSTCLALCPPGTFSNIGSTACSASPCGYVTANNATARCAMCAAGFYANADPGAEPNASGVVGANTCLAAPPPVWWAPLPDARHAQLVTSRSSIA</sequence>
<organism evidence="1 2">
    <name type="scientific">Chlamydomonas eustigma</name>
    <dbReference type="NCBI Taxonomy" id="1157962"/>
    <lineage>
        <taxon>Eukaryota</taxon>
        <taxon>Viridiplantae</taxon>
        <taxon>Chlorophyta</taxon>
        <taxon>core chlorophytes</taxon>
        <taxon>Chlorophyceae</taxon>
        <taxon>CS clade</taxon>
        <taxon>Chlamydomonadales</taxon>
        <taxon>Chlamydomonadaceae</taxon>
        <taxon>Chlamydomonas</taxon>
    </lineage>
</organism>
<reference evidence="1 2" key="1">
    <citation type="submission" date="2017-08" db="EMBL/GenBank/DDBJ databases">
        <title>Acidophilic green algal genome provides insights into adaptation to an acidic environment.</title>
        <authorList>
            <person name="Hirooka S."/>
            <person name="Hirose Y."/>
            <person name="Kanesaki Y."/>
            <person name="Higuchi S."/>
            <person name="Fujiwara T."/>
            <person name="Onuma R."/>
            <person name="Era A."/>
            <person name="Ohbayashi R."/>
            <person name="Uzuka A."/>
            <person name="Nozaki H."/>
            <person name="Yoshikawa H."/>
            <person name="Miyagishima S.Y."/>
        </authorList>
    </citation>
    <scope>NUCLEOTIDE SEQUENCE [LARGE SCALE GENOMIC DNA]</scope>
    <source>
        <strain evidence="1 2">NIES-2499</strain>
    </source>
</reference>
<name>A0A250X1G2_9CHLO</name>
<dbReference type="SMART" id="SM01411">
    <property type="entry name" value="Ephrin_rec_like"/>
    <property type="match status" value="2"/>
</dbReference>
<proteinExistence type="predicted"/>
<dbReference type="PANTHER" id="PTHR46967:SF2">
    <property type="entry name" value="SUSHI, VON WILLEBRAND FACTOR TYPE A, EGF AND PENTRAXIN DOMAIN-CONTAINING PROTEIN 1-LIKE"/>
    <property type="match status" value="1"/>
</dbReference>
<dbReference type="PANTHER" id="PTHR46967">
    <property type="entry name" value="INSULIN-LIKE GROWTH FACTOR BINDING PROTEIN,N-TERMINAL"/>
    <property type="match status" value="1"/>
</dbReference>
<dbReference type="InterPro" id="IPR009030">
    <property type="entry name" value="Growth_fac_rcpt_cys_sf"/>
</dbReference>
<protein>
    <recommendedName>
        <fullName evidence="3">Tyrosine-protein kinase ephrin type A/B receptor-like domain-containing protein</fullName>
    </recommendedName>
</protein>
<dbReference type="AlphaFoldDB" id="A0A250X1G2"/>